<comment type="similarity">
    <text evidence="1">Belongs to the universal stress protein A family.</text>
</comment>
<feature type="domain" description="UspA" evidence="2">
    <location>
        <begin position="5"/>
        <end position="148"/>
    </location>
</feature>
<dbReference type="Gene3D" id="3.40.50.620">
    <property type="entry name" value="HUPs"/>
    <property type="match status" value="1"/>
</dbReference>
<dbReference type="Proteomes" id="UP000005233">
    <property type="component" value="Chromosome"/>
</dbReference>
<organism evidence="3 4">
    <name type="scientific">Methanocella conradii (strain DSM 24694 / JCM 17849 / CGMCC 1.5162 / HZ254)</name>
    <dbReference type="NCBI Taxonomy" id="1041930"/>
    <lineage>
        <taxon>Archaea</taxon>
        <taxon>Methanobacteriati</taxon>
        <taxon>Methanobacteriota</taxon>
        <taxon>Stenosarchaea group</taxon>
        <taxon>Methanomicrobia</taxon>
        <taxon>Methanocellales</taxon>
        <taxon>Methanocellaceae</taxon>
        <taxon>Methanocella</taxon>
    </lineage>
</organism>
<evidence type="ECO:0000256" key="1">
    <source>
        <dbReference type="ARBA" id="ARBA00008791"/>
    </source>
</evidence>
<dbReference type="SUPFAM" id="SSF52402">
    <property type="entry name" value="Adenine nucleotide alpha hydrolases-like"/>
    <property type="match status" value="1"/>
</dbReference>
<dbReference type="eggNOG" id="arCOG02053">
    <property type="taxonomic scope" value="Archaea"/>
</dbReference>
<dbReference type="PANTHER" id="PTHR46268">
    <property type="entry name" value="STRESS RESPONSE PROTEIN NHAX"/>
    <property type="match status" value="1"/>
</dbReference>
<sequence length="149" mass="16151">MDKLFKKILVATDGSSCSRKAVHYAVSLAKLAGAELMAVYVVDVKTGCGLEQCITLTTPKKEALMKLYERGESAVKYVEDAATKEGVSVDKRVVEGHPAGEIIRLAREESADLIVMGTLGLTGIQRYLLGSTADKVMRHSRVPVLTVRK</sequence>
<dbReference type="InterPro" id="IPR014729">
    <property type="entry name" value="Rossmann-like_a/b/a_fold"/>
</dbReference>
<accession>H8I7X1</accession>
<name>H8I7X1_METCZ</name>
<evidence type="ECO:0000259" key="2">
    <source>
        <dbReference type="Pfam" id="PF00582"/>
    </source>
</evidence>
<keyword evidence="4" id="KW-1185">Reference proteome</keyword>
<evidence type="ECO:0000313" key="3">
    <source>
        <dbReference type="EMBL" id="AFD00371.1"/>
    </source>
</evidence>
<evidence type="ECO:0000313" key="4">
    <source>
        <dbReference type="Proteomes" id="UP000005233"/>
    </source>
</evidence>
<dbReference type="PANTHER" id="PTHR46268:SF6">
    <property type="entry name" value="UNIVERSAL STRESS PROTEIN UP12"/>
    <property type="match status" value="1"/>
</dbReference>
<dbReference type="AlphaFoldDB" id="H8I7X1"/>
<dbReference type="InterPro" id="IPR006016">
    <property type="entry name" value="UspA"/>
</dbReference>
<reference evidence="3 4" key="1">
    <citation type="journal article" date="2012" name="J. Bacteriol.">
        <title>Complete genome sequence of a thermophilic methanogen, Methanocella conradii HZ254, isolated from Chinese rice field soil.</title>
        <authorList>
            <person name="Lu Z."/>
            <person name="Lu Y."/>
        </authorList>
    </citation>
    <scope>NUCLEOTIDE SEQUENCE [LARGE SCALE GENOMIC DNA]</scope>
    <source>
        <strain evidence="4">DSM 24694 / JCM 17849 / CGMCC 1.5162 / HZ254</strain>
    </source>
</reference>
<proteinExistence type="inferred from homology"/>
<dbReference type="EMBL" id="CP003243">
    <property type="protein sequence ID" value="AFD00371.1"/>
    <property type="molecule type" value="Genomic_DNA"/>
</dbReference>
<dbReference type="STRING" id="1041930.Mtc_1621"/>
<dbReference type="OrthoDB" id="105697at2157"/>
<dbReference type="RefSeq" id="WP_014406202.1">
    <property type="nucleotide sequence ID" value="NC_017034.1"/>
</dbReference>
<dbReference type="CDD" id="cd00293">
    <property type="entry name" value="USP-like"/>
    <property type="match status" value="1"/>
</dbReference>
<gene>
    <name evidence="3" type="primary">uspA-7</name>
    <name evidence="3" type="ordered locus">Mtc_1621</name>
</gene>
<dbReference type="InterPro" id="IPR006015">
    <property type="entry name" value="Universal_stress_UspA"/>
</dbReference>
<dbReference type="PRINTS" id="PR01438">
    <property type="entry name" value="UNVRSLSTRESS"/>
</dbReference>
<protein>
    <submittedName>
        <fullName evidence="3">Universal stress protein UspA and related nucleotide-binding protein</fullName>
    </submittedName>
</protein>
<dbReference type="KEGG" id="mez:Mtc_1621"/>
<dbReference type="HOGENOM" id="CLU_049301_11_1_2"/>
<dbReference type="Pfam" id="PF00582">
    <property type="entry name" value="Usp"/>
    <property type="match status" value="1"/>
</dbReference>
<dbReference type="GeneID" id="11971759"/>